<evidence type="ECO:0000313" key="3">
    <source>
        <dbReference type="EMBL" id="MDA0166816.1"/>
    </source>
</evidence>
<accession>A0A9X3S8B0</accession>
<dbReference type="InterPro" id="IPR050267">
    <property type="entry name" value="Anti-sigma-factor_SerPK"/>
</dbReference>
<dbReference type="GO" id="GO:0004674">
    <property type="term" value="F:protein serine/threonine kinase activity"/>
    <property type="evidence" value="ECO:0007669"/>
    <property type="project" value="UniProtKB-KW"/>
</dbReference>
<evidence type="ECO:0000259" key="2">
    <source>
        <dbReference type="SMART" id="SM00387"/>
    </source>
</evidence>
<dbReference type="AlphaFoldDB" id="A0A9X3S8B0"/>
<feature type="domain" description="Histidine kinase/HSP90-like ATPase" evidence="2">
    <location>
        <begin position="34"/>
        <end position="129"/>
    </location>
</feature>
<keyword evidence="3" id="KW-0547">Nucleotide-binding</keyword>
<evidence type="ECO:0000256" key="1">
    <source>
        <dbReference type="ARBA" id="ARBA00022527"/>
    </source>
</evidence>
<keyword evidence="1" id="KW-0808">Transferase</keyword>
<keyword evidence="4" id="KW-1185">Reference proteome</keyword>
<name>A0A9X3S8B0_9ACTN</name>
<dbReference type="InterPro" id="IPR003594">
    <property type="entry name" value="HATPase_dom"/>
</dbReference>
<dbReference type="GO" id="GO:0005524">
    <property type="term" value="F:ATP binding"/>
    <property type="evidence" value="ECO:0007669"/>
    <property type="project" value="UniProtKB-KW"/>
</dbReference>
<evidence type="ECO:0000313" key="4">
    <source>
        <dbReference type="Proteomes" id="UP001149140"/>
    </source>
</evidence>
<organism evidence="3 4">
    <name type="scientific">Solirubrobacter ginsenosidimutans</name>
    <dbReference type="NCBI Taxonomy" id="490573"/>
    <lineage>
        <taxon>Bacteria</taxon>
        <taxon>Bacillati</taxon>
        <taxon>Actinomycetota</taxon>
        <taxon>Thermoleophilia</taxon>
        <taxon>Solirubrobacterales</taxon>
        <taxon>Solirubrobacteraceae</taxon>
        <taxon>Solirubrobacter</taxon>
    </lineage>
</organism>
<dbReference type="CDD" id="cd16936">
    <property type="entry name" value="HATPase_RsbW-like"/>
    <property type="match status" value="1"/>
</dbReference>
<dbReference type="EMBL" id="JAPDOD010000077">
    <property type="protein sequence ID" value="MDA0166816.1"/>
    <property type="molecule type" value="Genomic_DNA"/>
</dbReference>
<dbReference type="PANTHER" id="PTHR35526">
    <property type="entry name" value="ANTI-SIGMA-F FACTOR RSBW-RELATED"/>
    <property type="match status" value="1"/>
</dbReference>
<dbReference type="Proteomes" id="UP001149140">
    <property type="component" value="Unassembled WGS sequence"/>
</dbReference>
<dbReference type="SUPFAM" id="SSF55874">
    <property type="entry name" value="ATPase domain of HSP90 chaperone/DNA topoisomerase II/histidine kinase"/>
    <property type="match status" value="1"/>
</dbReference>
<proteinExistence type="predicted"/>
<keyword evidence="3" id="KW-0067">ATP-binding</keyword>
<dbReference type="InterPro" id="IPR036890">
    <property type="entry name" value="HATPase_C_sf"/>
</dbReference>
<protein>
    <submittedName>
        <fullName evidence="3">ATP-binding protein</fullName>
    </submittedName>
</protein>
<sequence length="132" mass="13750">MDAQQWQAKAELSSVPTLPHAVSEFARTLGFQARTLDDLRTCVSEATTNAVVHAFRDGRKPGTIVVCAQASDNELVIRVSDDGTGFAPRTDSPGLGLGIPTIAAMATTMSIGVATTGGTEISMTFPRGIAVT</sequence>
<dbReference type="PANTHER" id="PTHR35526:SF3">
    <property type="entry name" value="ANTI-SIGMA-F FACTOR RSBW"/>
    <property type="match status" value="1"/>
</dbReference>
<gene>
    <name evidence="3" type="ORF">OM076_41530</name>
</gene>
<dbReference type="Pfam" id="PF13581">
    <property type="entry name" value="HATPase_c_2"/>
    <property type="match status" value="1"/>
</dbReference>
<keyword evidence="1" id="KW-0418">Kinase</keyword>
<reference evidence="3" key="1">
    <citation type="submission" date="2022-10" db="EMBL/GenBank/DDBJ databases">
        <title>The WGS of Solirubrobacter ginsenosidimutans DSM 21036.</title>
        <authorList>
            <person name="Jiang Z."/>
        </authorList>
    </citation>
    <scope>NUCLEOTIDE SEQUENCE</scope>
    <source>
        <strain evidence="3">DSM 21036</strain>
    </source>
</reference>
<dbReference type="Gene3D" id="3.30.565.10">
    <property type="entry name" value="Histidine kinase-like ATPase, C-terminal domain"/>
    <property type="match status" value="1"/>
</dbReference>
<keyword evidence="1" id="KW-0723">Serine/threonine-protein kinase</keyword>
<dbReference type="RefSeq" id="WP_270046070.1">
    <property type="nucleotide sequence ID" value="NZ_JAPDOD010000077.1"/>
</dbReference>
<dbReference type="SMART" id="SM00387">
    <property type="entry name" value="HATPase_c"/>
    <property type="match status" value="1"/>
</dbReference>
<comment type="caution">
    <text evidence="3">The sequence shown here is derived from an EMBL/GenBank/DDBJ whole genome shotgun (WGS) entry which is preliminary data.</text>
</comment>